<dbReference type="Gene3D" id="1.10.30.50">
    <property type="match status" value="1"/>
</dbReference>
<feature type="compositionally biased region" description="Polar residues" evidence="1">
    <location>
        <begin position="26"/>
        <end position="37"/>
    </location>
</feature>
<dbReference type="GO" id="GO:0003676">
    <property type="term" value="F:nucleic acid binding"/>
    <property type="evidence" value="ECO:0007669"/>
    <property type="project" value="InterPro"/>
</dbReference>
<reference evidence="3 4" key="1">
    <citation type="submission" date="2018-04" db="EMBL/GenBank/DDBJ databases">
        <title>Chryseobacterium oncorhynchi 701B-08T from rainbow trout, and Chryseobacterium viscerum 687B-08T from diseased fish.</title>
        <authorList>
            <person name="Jeong J.-J."/>
            <person name="Lee Y.J."/>
            <person name="Pathiraja D."/>
            <person name="Park B."/>
            <person name="Choi I.-G."/>
            <person name="Kim K.D."/>
        </authorList>
    </citation>
    <scope>NUCLEOTIDE SEQUENCE [LARGE SCALE GENOMIC DNA]</scope>
    <source>
        <strain evidence="3 4">687B-08</strain>
    </source>
</reference>
<accession>A0A316WS21</accession>
<keyword evidence="3" id="KW-0378">Hydrolase</keyword>
<dbReference type="GO" id="GO:0008270">
    <property type="term" value="F:zinc ion binding"/>
    <property type="evidence" value="ECO:0007669"/>
    <property type="project" value="InterPro"/>
</dbReference>
<dbReference type="CDD" id="cd00085">
    <property type="entry name" value="HNHc"/>
    <property type="match status" value="1"/>
</dbReference>
<comment type="caution">
    <text evidence="3">The sequence shown here is derived from an EMBL/GenBank/DDBJ whole genome shotgun (WGS) entry which is preliminary data.</text>
</comment>
<proteinExistence type="predicted"/>
<organism evidence="3 4">
    <name type="scientific">Chryseobacterium viscerum</name>
    <dbReference type="NCBI Taxonomy" id="1037377"/>
    <lineage>
        <taxon>Bacteria</taxon>
        <taxon>Pseudomonadati</taxon>
        <taxon>Bacteroidota</taxon>
        <taxon>Flavobacteriia</taxon>
        <taxon>Flavobacteriales</taxon>
        <taxon>Weeksellaceae</taxon>
        <taxon>Chryseobacterium group</taxon>
        <taxon>Chryseobacterium</taxon>
    </lineage>
</organism>
<feature type="domain" description="HNH" evidence="2">
    <location>
        <begin position="52"/>
        <end position="102"/>
    </location>
</feature>
<dbReference type="AlphaFoldDB" id="A0A316WS21"/>
<protein>
    <submittedName>
        <fullName evidence="3">HNH endonuclease</fullName>
    </submittedName>
</protein>
<dbReference type="Proteomes" id="UP000236413">
    <property type="component" value="Unassembled WGS sequence"/>
</dbReference>
<keyword evidence="3" id="KW-0255">Endonuclease</keyword>
<evidence type="ECO:0000313" key="3">
    <source>
        <dbReference type="EMBL" id="PWN63989.1"/>
    </source>
</evidence>
<gene>
    <name evidence="3" type="ORF">C1634_005175</name>
</gene>
<feature type="region of interest" description="Disordered" evidence="1">
    <location>
        <begin position="17"/>
        <end position="40"/>
    </location>
</feature>
<evidence type="ECO:0000313" key="4">
    <source>
        <dbReference type="Proteomes" id="UP000236413"/>
    </source>
</evidence>
<evidence type="ECO:0000256" key="1">
    <source>
        <dbReference type="SAM" id="MobiDB-lite"/>
    </source>
</evidence>
<dbReference type="EMBL" id="PPEG02000002">
    <property type="protein sequence ID" value="PWN63989.1"/>
    <property type="molecule type" value="Genomic_DNA"/>
</dbReference>
<dbReference type="GO" id="GO:0004519">
    <property type="term" value="F:endonuclease activity"/>
    <property type="evidence" value="ECO:0007669"/>
    <property type="project" value="UniProtKB-KW"/>
</dbReference>
<dbReference type="InterPro" id="IPR003615">
    <property type="entry name" value="HNH_nuc"/>
</dbReference>
<sequence>MQKLILNHYYKKEVMNVRDNLPQRRPNPTKNPTGNNWSKHKPDLREDFHKHCAYCGSYDGFSHTWFEVDHYVPKSLFVKTGNIGLCQYDNLVYSCKFCNNVKLSKWPSNDETIPIIDDKGFVNPCSIDYDTHLYRTNKGSIRWKTDLGKWMVEIGFKFDERDYCVKLLWELNQLRKAFEFLVEEANKYDINSVEYNNITAQAKDSAYYYCLYRNELDEYYKTM</sequence>
<evidence type="ECO:0000259" key="2">
    <source>
        <dbReference type="Pfam" id="PF01844"/>
    </source>
</evidence>
<keyword evidence="3" id="KW-0540">Nuclease</keyword>
<name>A0A316WS21_9FLAO</name>
<dbReference type="Pfam" id="PF01844">
    <property type="entry name" value="HNH"/>
    <property type="match status" value="1"/>
</dbReference>
<dbReference type="InterPro" id="IPR002711">
    <property type="entry name" value="HNH"/>
</dbReference>